<dbReference type="EC" id="2.7.13.3" evidence="14"/>
<dbReference type="CDD" id="cd16917">
    <property type="entry name" value="HATPase_UhpB-NarQ-NarX-like"/>
    <property type="match status" value="1"/>
</dbReference>
<feature type="domain" description="HAMP" evidence="17">
    <location>
        <begin position="191"/>
        <end position="243"/>
    </location>
</feature>
<keyword evidence="15" id="KW-0175">Coiled coil</keyword>
<dbReference type="Gene3D" id="1.20.5.1930">
    <property type="match status" value="1"/>
</dbReference>
<keyword evidence="12 14" id="KW-0902">Two-component regulatory system</keyword>
<reference evidence="18 19" key="1">
    <citation type="submission" date="2019-08" db="EMBL/GenBank/DDBJ databases">
        <title>Amphibian skin-associated Pigmentiphaga: genome sequence and occurrence across geography and hosts.</title>
        <authorList>
            <person name="Bletz M.C."/>
            <person name="Bunk B."/>
            <person name="Sproeer C."/>
            <person name="Biwer P."/>
            <person name="Reiter S."/>
            <person name="Rabemananjara F.C.E."/>
            <person name="Schulz S."/>
            <person name="Overmann J."/>
            <person name="Vences M."/>
        </authorList>
    </citation>
    <scope>NUCLEOTIDE SEQUENCE [LARGE SCALE GENOMIC DNA]</scope>
    <source>
        <strain evidence="18 19">Mada1488</strain>
    </source>
</reference>
<dbReference type="KEGG" id="pacr:FXN63_02470"/>
<keyword evidence="9 14" id="KW-0418">Kinase</keyword>
<dbReference type="SMART" id="SM00304">
    <property type="entry name" value="HAMP"/>
    <property type="match status" value="1"/>
</dbReference>
<keyword evidence="11 16" id="KW-1133">Transmembrane helix</keyword>
<keyword evidence="3 14" id="KW-1003">Cell membrane</keyword>
<keyword evidence="13 14" id="KW-0472">Membrane</keyword>
<dbReference type="PANTHER" id="PTHR24421">
    <property type="entry name" value="NITRATE/NITRITE SENSOR PROTEIN NARX-RELATED"/>
    <property type="match status" value="1"/>
</dbReference>
<dbReference type="SUPFAM" id="SSF158472">
    <property type="entry name" value="HAMP domain-like"/>
    <property type="match status" value="1"/>
</dbReference>
<evidence type="ECO:0000256" key="9">
    <source>
        <dbReference type="ARBA" id="ARBA00022777"/>
    </source>
</evidence>
<protein>
    <recommendedName>
        <fullName evidence="14">Sensor protein</fullName>
        <ecNumber evidence="14">2.7.13.3</ecNumber>
    </recommendedName>
</protein>
<dbReference type="AlphaFoldDB" id="A0A5C0AV84"/>
<accession>A0A5C0AV84</accession>
<dbReference type="InterPro" id="IPR003018">
    <property type="entry name" value="GAF"/>
</dbReference>
<dbReference type="InterPro" id="IPR011712">
    <property type="entry name" value="Sig_transdc_His_kin_sub3_dim/P"/>
</dbReference>
<keyword evidence="10 14" id="KW-0067">ATP-binding</keyword>
<dbReference type="PANTHER" id="PTHR24421:SF10">
    <property type="entry name" value="NITRATE_NITRITE SENSOR PROTEIN NARQ"/>
    <property type="match status" value="1"/>
</dbReference>
<dbReference type="InterPro" id="IPR029095">
    <property type="entry name" value="NarX-like_N"/>
</dbReference>
<gene>
    <name evidence="18" type="ORF">FXN63_02470</name>
</gene>
<dbReference type="Pfam" id="PF00672">
    <property type="entry name" value="HAMP"/>
    <property type="match status" value="1"/>
</dbReference>
<dbReference type="Proteomes" id="UP000325161">
    <property type="component" value="Chromosome"/>
</dbReference>
<evidence type="ECO:0000256" key="3">
    <source>
        <dbReference type="ARBA" id="ARBA00022475"/>
    </source>
</evidence>
<keyword evidence="7 16" id="KW-0812">Transmembrane</keyword>
<dbReference type="GO" id="GO:0046983">
    <property type="term" value="F:protein dimerization activity"/>
    <property type="evidence" value="ECO:0007669"/>
    <property type="project" value="UniProtKB-UniRule"/>
</dbReference>
<dbReference type="InterPro" id="IPR029016">
    <property type="entry name" value="GAF-like_dom_sf"/>
</dbReference>
<evidence type="ECO:0000256" key="5">
    <source>
        <dbReference type="ARBA" id="ARBA00022553"/>
    </source>
</evidence>
<dbReference type="CDD" id="cd06225">
    <property type="entry name" value="HAMP"/>
    <property type="match status" value="1"/>
</dbReference>
<evidence type="ECO:0000313" key="18">
    <source>
        <dbReference type="EMBL" id="QEI04830.1"/>
    </source>
</evidence>
<dbReference type="Pfam" id="PF07730">
    <property type="entry name" value="HisKA_3"/>
    <property type="match status" value="1"/>
</dbReference>
<evidence type="ECO:0000256" key="8">
    <source>
        <dbReference type="ARBA" id="ARBA00022741"/>
    </source>
</evidence>
<dbReference type="Pfam" id="PF13675">
    <property type="entry name" value="PilJ"/>
    <property type="match status" value="1"/>
</dbReference>
<evidence type="ECO:0000256" key="15">
    <source>
        <dbReference type="SAM" id="Coils"/>
    </source>
</evidence>
<evidence type="ECO:0000256" key="4">
    <source>
        <dbReference type="ARBA" id="ARBA00022519"/>
    </source>
</evidence>
<proteinExistence type="predicted"/>
<dbReference type="Pfam" id="PF13185">
    <property type="entry name" value="GAF_2"/>
    <property type="match status" value="1"/>
</dbReference>
<keyword evidence="19" id="KW-1185">Reference proteome</keyword>
<dbReference type="PROSITE" id="PS50885">
    <property type="entry name" value="HAMP"/>
    <property type="match status" value="1"/>
</dbReference>
<keyword evidence="4 14" id="KW-0997">Cell inner membrane</keyword>
<evidence type="ECO:0000256" key="2">
    <source>
        <dbReference type="ARBA" id="ARBA00004429"/>
    </source>
</evidence>
<evidence type="ECO:0000256" key="10">
    <source>
        <dbReference type="ARBA" id="ARBA00022840"/>
    </source>
</evidence>
<dbReference type="InterPro" id="IPR042295">
    <property type="entry name" value="NarX-like_N_sf"/>
</dbReference>
<evidence type="ECO:0000256" key="1">
    <source>
        <dbReference type="ARBA" id="ARBA00000085"/>
    </source>
</evidence>
<feature type="transmembrane region" description="Helical" evidence="16">
    <location>
        <begin position="173"/>
        <end position="198"/>
    </location>
</feature>
<dbReference type="Gene3D" id="1.20.120.960">
    <property type="entry name" value="Histidine kinase NarX, sensor domain"/>
    <property type="match status" value="1"/>
</dbReference>
<evidence type="ECO:0000256" key="6">
    <source>
        <dbReference type="ARBA" id="ARBA00022679"/>
    </source>
</evidence>
<feature type="coiled-coil region" evidence="15">
    <location>
        <begin position="228"/>
        <end position="262"/>
    </location>
</feature>
<feature type="transmembrane region" description="Helical" evidence="16">
    <location>
        <begin position="21"/>
        <end position="41"/>
    </location>
</feature>
<evidence type="ECO:0000256" key="16">
    <source>
        <dbReference type="SAM" id="Phobius"/>
    </source>
</evidence>
<dbReference type="Gene3D" id="3.30.450.40">
    <property type="match status" value="1"/>
</dbReference>
<dbReference type="InterPro" id="IPR050482">
    <property type="entry name" value="Sensor_HK_TwoCompSys"/>
</dbReference>
<keyword evidence="6 14" id="KW-0808">Transferase</keyword>
<dbReference type="InterPro" id="IPR036890">
    <property type="entry name" value="HATPase_C_sf"/>
</dbReference>
<evidence type="ECO:0000256" key="13">
    <source>
        <dbReference type="ARBA" id="ARBA00023136"/>
    </source>
</evidence>
<evidence type="ECO:0000259" key="17">
    <source>
        <dbReference type="PROSITE" id="PS50885"/>
    </source>
</evidence>
<dbReference type="SMART" id="SM00387">
    <property type="entry name" value="HATPase_c"/>
    <property type="match status" value="1"/>
</dbReference>
<organism evidence="18 19">
    <name type="scientific">Pigmentiphaga aceris</name>
    <dbReference type="NCBI Taxonomy" id="1940612"/>
    <lineage>
        <taxon>Bacteria</taxon>
        <taxon>Pseudomonadati</taxon>
        <taxon>Pseudomonadota</taxon>
        <taxon>Betaproteobacteria</taxon>
        <taxon>Burkholderiales</taxon>
        <taxon>Alcaligenaceae</taxon>
        <taxon>Pigmentiphaga</taxon>
    </lineage>
</organism>
<dbReference type="PIRSF" id="PIRSF003167">
    <property type="entry name" value="STHK_NarX/NarQ"/>
    <property type="match status" value="1"/>
</dbReference>
<dbReference type="GO" id="GO:0000155">
    <property type="term" value="F:phosphorelay sensor kinase activity"/>
    <property type="evidence" value="ECO:0007669"/>
    <property type="project" value="UniProtKB-UniRule"/>
</dbReference>
<comment type="catalytic activity">
    <reaction evidence="1 14">
        <text>ATP + protein L-histidine = ADP + protein N-phospho-L-histidine.</text>
        <dbReference type="EC" id="2.7.13.3"/>
    </reaction>
</comment>
<evidence type="ECO:0000256" key="7">
    <source>
        <dbReference type="ARBA" id="ARBA00022692"/>
    </source>
</evidence>
<dbReference type="SMART" id="SM00065">
    <property type="entry name" value="GAF"/>
    <property type="match status" value="1"/>
</dbReference>
<keyword evidence="5" id="KW-0597">Phosphoprotein</keyword>
<dbReference type="Gene3D" id="3.30.565.10">
    <property type="entry name" value="Histidine kinase-like ATPase, C-terminal domain"/>
    <property type="match status" value="1"/>
</dbReference>
<dbReference type="SUPFAM" id="SSF55781">
    <property type="entry name" value="GAF domain-like"/>
    <property type="match status" value="1"/>
</dbReference>
<dbReference type="SUPFAM" id="SSF55874">
    <property type="entry name" value="ATPase domain of HSP90 chaperone/DNA topoisomerase II/histidine kinase"/>
    <property type="match status" value="1"/>
</dbReference>
<dbReference type="InterPro" id="IPR003594">
    <property type="entry name" value="HATPase_dom"/>
</dbReference>
<dbReference type="Gene3D" id="6.10.340.10">
    <property type="match status" value="1"/>
</dbReference>
<dbReference type="RefSeq" id="WP_148812521.1">
    <property type="nucleotide sequence ID" value="NZ_CP043046.1"/>
</dbReference>
<evidence type="ECO:0000313" key="19">
    <source>
        <dbReference type="Proteomes" id="UP000325161"/>
    </source>
</evidence>
<sequence>MSSQSAPDDQPRLRNRLSTRIIGASLAALLIVVSMVCWTLWLSWQLEGAGAAINDTGSLRMRATRVAVALLRGESADVDMTMQNTVLARLVEGNPARPLFLPTDHDVQVQMTVVAQSWRTQLQPALVSALAGEGNDIYLDLLPRFVHQADRLVRLIERDNAGKTSLLRFSQGVLLVMAGMGTLAMIALLHLWIIAPVLRLRDGQRRLAAREMGARVPVIGGDELGKLAEGFNQMADELAAAYADLETRVEEKTAQLATQNRELAALYDMAAFLNQPNDIEQTCHGFLTRVMAQFGADGGSVRAIDPRGENLHLVVSEGLSDELEDAEHCMPVNACFCGEATRQGVIVIHDFHAAPTRDFRCAQEGFGSLAVFRIVTPDEVLGSFSLHFRQQTKLSASQTQLASTLGQHLGIALDNCRLGAKEQQLAVAQERNLVAQGLHDSIAQGLNFLNLQVQMLTAAATRGDLADIRATVPLMATGVRESYEDVRELLVNFRTRLDHEELRSAVEEAVLRFRRQTDIQVDLDIDEDGGAPLPPDQQLQVLFILQEALSNVRKHAQAQRVHIQIVNQRDFSLTVSDDGQGYDPAEVAERGERHIGLSIMAERAARIRAQLHLTGKTGHGASVSLQLAREERLSA</sequence>
<evidence type="ECO:0000256" key="14">
    <source>
        <dbReference type="PIRNR" id="PIRNR003167"/>
    </source>
</evidence>
<dbReference type="EMBL" id="CP043046">
    <property type="protein sequence ID" value="QEI04830.1"/>
    <property type="molecule type" value="Genomic_DNA"/>
</dbReference>
<comment type="subcellular location">
    <subcellularLocation>
        <location evidence="2">Cell inner membrane</location>
        <topology evidence="2">Multi-pass membrane protein</topology>
    </subcellularLocation>
</comment>
<dbReference type="OrthoDB" id="9811306at2"/>
<keyword evidence="8 14" id="KW-0547">Nucleotide-binding</keyword>
<dbReference type="Pfam" id="PF02518">
    <property type="entry name" value="HATPase_c"/>
    <property type="match status" value="1"/>
</dbReference>
<dbReference type="GO" id="GO:0005886">
    <property type="term" value="C:plasma membrane"/>
    <property type="evidence" value="ECO:0007669"/>
    <property type="project" value="UniProtKB-SubCell"/>
</dbReference>
<dbReference type="InterPro" id="IPR003660">
    <property type="entry name" value="HAMP_dom"/>
</dbReference>
<evidence type="ECO:0000256" key="12">
    <source>
        <dbReference type="ARBA" id="ARBA00023012"/>
    </source>
</evidence>
<name>A0A5C0AV84_9BURK</name>
<dbReference type="GO" id="GO:0005524">
    <property type="term" value="F:ATP binding"/>
    <property type="evidence" value="ECO:0007669"/>
    <property type="project" value="UniProtKB-UniRule"/>
</dbReference>
<dbReference type="InterPro" id="IPR016380">
    <property type="entry name" value="Sig_transdc_His_kin_NarX/NarQ"/>
</dbReference>
<evidence type="ECO:0000256" key="11">
    <source>
        <dbReference type="ARBA" id="ARBA00022989"/>
    </source>
</evidence>